<dbReference type="eggNOG" id="COG1266">
    <property type="taxonomic scope" value="Bacteria"/>
</dbReference>
<dbReference type="GO" id="GO:0004175">
    <property type="term" value="F:endopeptidase activity"/>
    <property type="evidence" value="ECO:0007669"/>
    <property type="project" value="UniProtKB-ARBA"/>
</dbReference>
<feature type="transmembrane region" description="Helical" evidence="1">
    <location>
        <begin position="90"/>
        <end position="110"/>
    </location>
</feature>
<dbReference type="PANTHER" id="PTHR39430:SF1">
    <property type="entry name" value="PROTEASE"/>
    <property type="match status" value="1"/>
</dbReference>
<dbReference type="OrthoDB" id="193898at2"/>
<feature type="domain" description="CAAX prenyl protease 2/Lysostaphin resistance protein A-like" evidence="2">
    <location>
        <begin position="123"/>
        <end position="216"/>
    </location>
</feature>
<reference evidence="3" key="1">
    <citation type="submission" date="2009-08" db="EMBL/GenBank/DDBJ databases">
        <authorList>
            <consortium name="US DOE Joint Genome Institute"/>
            <person name="Lucas S."/>
            <person name="Copeland A."/>
            <person name="Lapidus A."/>
            <person name="Glavina del Rio T."/>
            <person name="Dalin E."/>
            <person name="Tice H."/>
            <person name="Bruce D."/>
            <person name="Barry K."/>
            <person name="Pitluck S."/>
            <person name="Lowry S."/>
            <person name="Larimer F."/>
            <person name="Land M."/>
            <person name="Hauser L."/>
            <person name="Kyrpides N."/>
            <person name="Ivanova N."/>
            <person name="McMahon K.D."/>
            <person name="Hugenholtz P."/>
        </authorList>
    </citation>
    <scope>NUCLEOTIDE SEQUENCE</scope>
    <source>
        <strain evidence="3">UW-1</strain>
    </source>
</reference>
<dbReference type="EMBL" id="CP001715">
    <property type="protein sequence ID" value="ACV34882.1"/>
    <property type="molecule type" value="Genomic_DNA"/>
</dbReference>
<dbReference type="STRING" id="522306.CAP2UW1_1567"/>
<feature type="transmembrane region" description="Helical" evidence="1">
    <location>
        <begin position="213"/>
        <end position="231"/>
    </location>
</feature>
<dbReference type="GO" id="GO:0080120">
    <property type="term" value="P:CAAX-box protein maturation"/>
    <property type="evidence" value="ECO:0007669"/>
    <property type="project" value="UniProtKB-ARBA"/>
</dbReference>
<reference evidence="3" key="2">
    <citation type="submission" date="2009-09" db="EMBL/GenBank/DDBJ databases">
        <title>Complete sequence of chromosome of Candidatus Accumulibacter phosphatis clade IIA str. UW-1.</title>
        <authorList>
            <consortium name="US DOE Joint Genome Institute"/>
            <person name="Martin H.G."/>
            <person name="Ivanova N."/>
            <person name="Kunin V."/>
            <person name="Warnecke F."/>
            <person name="Barry K."/>
            <person name="He S."/>
            <person name="Salamov A."/>
            <person name="Szeto E."/>
            <person name="Dalin E."/>
            <person name="Pangilinan J.L."/>
            <person name="Lapidus A."/>
            <person name="Lowry S."/>
            <person name="Kyrpides N.C."/>
            <person name="McMahon K.D."/>
            <person name="Hugenholtz P."/>
        </authorList>
    </citation>
    <scope>NUCLEOTIDE SEQUENCE [LARGE SCALE GENOMIC DNA]</scope>
    <source>
        <strain evidence="3">UW-1</strain>
    </source>
</reference>
<dbReference type="AlphaFoldDB" id="C7RTQ6"/>
<dbReference type="InterPro" id="IPR003675">
    <property type="entry name" value="Rce1/LyrA-like_dom"/>
</dbReference>
<dbReference type="PANTHER" id="PTHR39430">
    <property type="entry name" value="MEMBRANE-ASSOCIATED PROTEASE-RELATED"/>
    <property type="match status" value="1"/>
</dbReference>
<organism evidence="3">
    <name type="scientific">Accumulibacter regalis</name>
    <dbReference type="NCBI Taxonomy" id="522306"/>
    <lineage>
        <taxon>Bacteria</taxon>
        <taxon>Pseudomonadati</taxon>
        <taxon>Pseudomonadota</taxon>
        <taxon>Betaproteobacteria</taxon>
        <taxon>Candidatus Accumulibacter</taxon>
    </lineage>
</organism>
<keyword evidence="1" id="KW-1133">Transmembrane helix</keyword>
<keyword evidence="1" id="KW-0472">Membrane</keyword>
<accession>C7RTQ6</accession>
<feature type="transmembrane region" description="Helical" evidence="1">
    <location>
        <begin position="21"/>
        <end position="40"/>
    </location>
</feature>
<protein>
    <submittedName>
        <fullName evidence="3">Abortive infection protein</fullName>
    </submittedName>
</protein>
<evidence type="ECO:0000259" key="2">
    <source>
        <dbReference type="Pfam" id="PF02517"/>
    </source>
</evidence>
<feature type="transmembrane region" description="Helical" evidence="1">
    <location>
        <begin position="52"/>
        <end position="69"/>
    </location>
</feature>
<keyword evidence="1" id="KW-0812">Transmembrane</keyword>
<dbReference type="KEGG" id="app:CAP2UW1_1567"/>
<sequence>MNAVLDSNPSLLQRVLHFAPVRLYLLYLILPYLYLAGYFYRQDFAKGTWEGLWATILSGIAMLSMYGVVVHFSERRQVTELALRPAARELGLGLLLGFGLYTLCMVVLMLTGSYRILGVNDWHVLISGLSIALATGVFEELLFRAGVFRLAEEWFGTWWALVISSVVFGFTHLENDAASLQGIISISVWAGALLVGCYLLTRRMWLGIGLHAAWNYTQGSVYSGIVSGNAPPNGFFKATLQGPDWLTGGSFGVEGSAVPFVLCGIVAIWIIVAAKRRGHILPPLWKRKG</sequence>
<name>C7RTQ6_ACCRE</name>
<evidence type="ECO:0000313" key="3">
    <source>
        <dbReference type="EMBL" id="ACV34882.1"/>
    </source>
</evidence>
<gene>
    <name evidence="3" type="ordered locus">CAP2UW1_1567</name>
</gene>
<feature type="transmembrane region" description="Helical" evidence="1">
    <location>
        <begin position="155"/>
        <end position="173"/>
    </location>
</feature>
<feature type="transmembrane region" description="Helical" evidence="1">
    <location>
        <begin position="122"/>
        <end position="143"/>
    </location>
</feature>
<proteinExistence type="predicted"/>
<dbReference type="HOGENOM" id="CLU_051806_4_1_4"/>
<feature type="transmembrane region" description="Helical" evidence="1">
    <location>
        <begin position="179"/>
        <end position="201"/>
    </location>
</feature>
<dbReference type="Pfam" id="PF02517">
    <property type="entry name" value="Rce1-like"/>
    <property type="match status" value="1"/>
</dbReference>
<evidence type="ECO:0000256" key="1">
    <source>
        <dbReference type="SAM" id="Phobius"/>
    </source>
</evidence>
<feature type="transmembrane region" description="Helical" evidence="1">
    <location>
        <begin position="251"/>
        <end position="272"/>
    </location>
</feature>